<dbReference type="PANTHER" id="PTHR39087:SF2">
    <property type="entry name" value="UPF0104 MEMBRANE PROTEIN MJ1595"/>
    <property type="match status" value="1"/>
</dbReference>
<name>A0A9X3CDK8_9VIBR</name>
<comment type="subcellular location">
    <subcellularLocation>
        <location evidence="1">Cell membrane</location>
        <topology evidence="1">Multi-pass membrane protein</topology>
    </subcellularLocation>
</comment>
<dbReference type="AlphaFoldDB" id="A0A9X3CDK8"/>
<accession>A0A9X3CDK8</accession>
<keyword evidence="8" id="KW-1185">Reference proteome</keyword>
<keyword evidence="3 6" id="KW-0812">Transmembrane</keyword>
<dbReference type="Proteomes" id="UP001155586">
    <property type="component" value="Unassembled WGS sequence"/>
</dbReference>
<dbReference type="NCBIfam" id="TIGR00374">
    <property type="entry name" value="flippase-like domain"/>
    <property type="match status" value="1"/>
</dbReference>
<evidence type="ECO:0000256" key="1">
    <source>
        <dbReference type="ARBA" id="ARBA00004651"/>
    </source>
</evidence>
<evidence type="ECO:0000256" key="6">
    <source>
        <dbReference type="SAM" id="Phobius"/>
    </source>
</evidence>
<dbReference type="Pfam" id="PF03706">
    <property type="entry name" value="LPG_synthase_TM"/>
    <property type="match status" value="1"/>
</dbReference>
<feature type="transmembrane region" description="Helical" evidence="6">
    <location>
        <begin position="226"/>
        <end position="251"/>
    </location>
</feature>
<dbReference type="InterPro" id="IPR022791">
    <property type="entry name" value="L-PG_synthase/AglD"/>
</dbReference>
<gene>
    <name evidence="7" type="ORF">MD483_07310</name>
</gene>
<feature type="transmembrane region" description="Helical" evidence="6">
    <location>
        <begin position="12"/>
        <end position="31"/>
    </location>
</feature>
<organism evidence="7 8">
    <name type="scientific">Vibrio paucivorans</name>
    <dbReference type="NCBI Taxonomy" id="2829489"/>
    <lineage>
        <taxon>Bacteria</taxon>
        <taxon>Pseudomonadati</taxon>
        <taxon>Pseudomonadota</taxon>
        <taxon>Gammaproteobacteria</taxon>
        <taxon>Vibrionales</taxon>
        <taxon>Vibrionaceae</taxon>
        <taxon>Vibrio</taxon>
    </lineage>
</organism>
<feature type="transmembrane region" description="Helical" evidence="6">
    <location>
        <begin position="271"/>
        <end position="293"/>
    </location>
</feature>
<keyword evidence="5 6" id="KW-0472">Membrane</keyword>
<dbReference type="GO" id="GO:0005886">
    <property type="term" value="C:plasma membrane"/>
    <property type="evidence" value="ECO:0007669"/>
    <property type="project" value="UniProtKB-SubCell"/>
</dbReference>
<evidence type="ECO:0000256" key="3">
    <source>
        <dbReference type="ARBA" id="ARBA00022692"/>
    </source>
</evidence>
<evidence type="ECO:0000256" key="5">
    <source>
        <dbReference type="ARBA" id="ARBA00023136"/>
    </source>
</evidence>
<feature type="transmembrane region" description="Helical" evidence="6">
    <location>
        <begin position="153"/>
        <end position="177"/>
    </location>
</feature>
<comment type="caution">
    <text evidence="7">The sequence shown here is derived from an EMBL/GenBank/DDBJ whole genome shotgun (WGS) entry which is preliminary data.</text>
</comment>
<dbReference type="RefSeq" id="WP_265687139.1">
    <property type="nucleotide sequence ID" value="NZ_JAKRRX010000029.1"/>
</dbReference>
<keyword evidence="2" id="KW-1003">Cell membrane</keyword>
<keyword evidence="4 6" id="KW-1133">Transmembrane helix</keyword>
<sequence length="303" mass="34026">MQMRTSKKVSISTLKTSYLIVTIVFITIIIWRNFSDIKTAIKHVENLTPSILMTSLILTLSSYASRSLRWFGYMRLKGRSTPFLTHCLIYLSGFAFTASPGKAGELMRAVYLNKLDIPFRFTFSSFVSERLLDVLAVSCLSSYFVYQIFHERLLALTLPIALILGSFCIQLVLNWLYTVKKLAYFNYIEELWTTVLLSKSWGLSILAWIFQGFILYLLLNELKADISPFLAISIYCLSLLIGAASLLPGGIGATEIGMIWLLTMVNIDNDIALIASVVTRALTLWPAMALGLISSSILQKRGL</sequence>
<proteinExistence type="predicted"/>
<feature type="transmembrane region" description="Helical" evidence="6">
    <location>
        <begin position="51"/>
        <end position="71"/>
    </location>
</feature>
<evidence type="ECO:0000256" key="4">
    <source>
        <dbReference type="ARBA" id="ARBA00022989"/>
    </source>
</evidence>
<dbReference type="PANTHER" id="PTHR39087">
    <property type="entry name" value="UPF0104 MEMBRANE PROTEIN MJ1595"/>
    <property type="match status" value="1"/>
</dbReference>
<feature type="transmembrane region" description="Helical" evidence="6">
    <location>
        <begin position="201"/>
        <end position="219"/>
    </location>
</feature>
<evidence type="ECO:0000313" key="7">
    <source>
        <dbReference type="EMBL" id="MCW8333629.1"/>
    </source>
</evidence>
<dbReference type="EMBL" id="JAKRRX010000029">
    <property type="protein sequence ID" value="MCW8333629.1"/>
    <property type="molecule type" value="Genomic_DNA"/>
</dbReference>
<evidence type="ECO:0000256" key="2">
    <source>
        <dbReference type="ARBA" id="ARBA00022475"/>
    </source>
</evidence>
<evidence type="ECO:0000313" key="8">
    <source>
        <dbReference type="Proteomes" id="UP001155586"/>
    </source>
</evidence>
<protein>
    <submittedName>
        <fullName evidence="7">Flippase-like domain-containing protein</fullName>
    </submittedName>
</protein>
<reference evidence="7" key="1">
    <citation type="submission" date="2022-02" db="EMBL/GenBank/DDBJ databases">
        <title>Vibrio sp. nov., a new bacterium isolated from Bohai sea, China.</title>
        <authorList>
            <person name="Yuan Y."/>
        </authorList>
    </citation>
    <scope>NUCLEOTIDE SEQUENCE</scope>
    <source>
        <strain evidence="7">DBSS07</strain>
    </source>
</reference>